<keyword evidence="3 5" id="KW-0698">rRNA processing</keyword>
<dbReference type="HAMAP" id="MF_00014">
    <property type="entry name" value="Ribosome_mat_RimM"/>
    <property type="match status" value="1"/>
</dbReference>
<dbReference type="GO" id="GO:0043022">
    <property type="term" value="F:ribosome binding"/>
    <property type="evidence" value="ECO:0007669"/>
    <property type="project" value="InterPro"/>
</dbReference>
<reference evidence="8" key="2">
    <citation type="submission" date="2020-09" db="EMBL/GenBank/DDBJ databases">
        <authorList>
            <person name="Sun Q."/>
            <person name="Ohkuma M."/>
        </authorList>
    </citation>
    <scope>NUCLEOTIDE SEQUENCE</scope>
    <source>
        <strain evidence="8">JCM 13919</strain>
    </source>
</reference>
<dbReference type="Gene3D" id="2.30.30.240">
    <property type="entry name" value="PRC-barrel domain"/>
    <property type="match status" value="1"/>
</dbReference>
<evidence type="ECO:0000256" key="1">
    <source>
        <dbReference type="ARBA" id="ARBA00022490"/>
    </source>
</evidence>
<sequence length="174" mass="19822">MQPLKMSQANDWVIVGRFGRPHGIKGLITVNSFTEPRENILRYTDWHGFINGQWQPLPLTQVEMQNKCILARVEGYAEREQVASLTNVDIGVRSEALPVLPPGEYYWHQLIGLNVVNSQGLHLGLVTEIMPTGSNDVLVVVGQKRHLIPYLPERVILNVDEQNRVITVEWDEDF</sequence>
<evidence type="ECO:0000259" key="7">
    <source>
        <dbReference type="Pfam" id="PF24986"/>
    </source>
</evidence>
<dbReference type="InterPro" id="IPR011033">
    <property type="entry name" value="PRC_barrel-like_sf"/>
</dbReference>
<dbReference type="InterPro" id="IPR009000">
    <property type="entry name" value="Transl_B-barrel_sf"/>
</dbReference>
<comment type="similarity">
    <text evidence="5">Belongs to the RimM family.</text>
</comment>
<evidence type="ECO:0000256" key="4">
    <source>
        <dbReference type="ARBA" id="ARBA00023186"/>
    </source>
</evidence>
<dbReference type="InterPro" id="IPR056792">
    <property type="entry name" value="PRC_RimM"/>
</dbReference>
<protein>
    <recommendedName>
        <fullName evidence="5">Ribosome maturation factor RimM</fullName>
    </recommendedName>
</protein>
<dbReference type="InterPro" id="IPR011961">
    <property type="entry name" value="RimM"/>
</dbReference>
<dbReference type="AlphaFoldDB" id="A0A917NCF8"/>
<keyword evidence="4 5" id="KW-0143">Chaperone</keyword>
<dbReference type="Gene3D" id="2.40.30.60">
    <property type="entry name" value="RimM"/>
    <property type="match status" value="1"/>
</dbReference>
<dbReference type="EMBL" id="BMOB01000004">
    <property type="protein sequence ID" value="GGI83786.1"/>
    <property type="molecule type" value="Genomic_DNA"/>
</dbReference>
<evidence type="ECO:0000256" key="2">
    <source>
        <dbReference type="ARBA" id="ARBA00022517"/>
    </source>
</evidence>
<reference evidence="8" key="1">
    <citation type="journal article" date="2014" name="Int. J. Syst. Evol. Microbiol.">
        <title>Complete genome sequence of Corynebacterium casei LMG S-19264T (=DSM 44701T), isolated from a smear-ripened cheese.</title>
        <authorList>
            <consortium name="US DOE Joint Genome Institute (JGI-PGF)"/>
            <person name="Walter F."/>
            <person name="Albersmeier A."/>
            <person name="Kalinowski J."/>
            <person name="Ruckert C."/>
        </authorList>
    </citation>
    <scope>NUCLEOTIDE SEQUENCE</scope>
    <source>
        <strain evidence="8">JCM 13919</strain>
    </source>
</reference>
<dbReference type="Pfam" id="PF24986">
    <property type="entry name" value="PRC_RimM"/>
    <property type="match status" value="1"/>
</dbReference>
<comment type="caution">
    <text evidence="8">The sequence shown here is derived from an EMBL/GenBank/DDBJ whole genome shotgun (WGS) entry which is preliminary data.</text>
</comment>
<evidence type="ECO:0000313" key="9">
    <source>
        <dbReference type="Proteomes" id="UP000630149"/>
    </source>
</evidence>
<evidence type="ECO:0000313" key="8">
    <source>
        <dbReference type="EMBL" id="GGI83786.1"/>
    </source>
</evidence>
<evidence type="ECO:0000256" key="3">
    <source>
        <dbReference type="ARBA" id="ARBA00022552"/>
    </source>
</evidence>
<dbReference type="InterPro" id="IPR036976">
    <property type="entry name" value="RimM_N_sf"/>
</dbReference>
<keyword evidence="1 5" id="KW-0963">Cytoplasm</keyword>
<keyword evidence="9" id="KW-1185">Reference proteome</keyword>
<comment type="subcellular location">
    <subcellularLocation>
        <location evidence="5">Cytoplasm</location>
    </subcellularLocation>
</comment>
<dbReference type="SUPFAM" id="SSF50346">
    <property type="entry name" value="PRC-barrel domain"/>
    <property type="match status" value="1"/>
</dbReference>
<dbReference type="NCBIfam" id="TIGR02273">
    <property type="entry name" value="16S_RimM"/>
    <property type="match status" value="1"/>
</dbReference>
<dbReference type="GO" id="GO:0006364">
    <property type="term" value="P:rRNA processing"/>
    <property type="evidence" value="ECO:0007669"/>
    <property type="project" value="UniProtKB-UniRule"/>
</dbReference>
<proteinExistence type="inferred from homology"/>
<dbReference type="GO" id="GO:0005840">
    <property type="term" value="C:ribosome"/>
    <property type="evidence" value="ECO:0007669"/>
    <property type="project" value="InterPro"/>
</dbReference>
<comment type="domain">
    <text evidence="5">The PRC barrel domain binds ribosomal protein uS19.</text>
</comment>
<dbReference type="SUPFAM" id="SSF50447">
    <property type="entry name" value="Translation proteins"/>
    <property type="match status" value="1"/>
</dbReference>
<dbReference type="GO" id="GO:0042274">
    <property type="term" value="P:ribosomal small subunit biogenesis"/>
    <property type="evidence" value="ECO:0007669"/>
    <property type="project" value="UniProtKB-UniRule"/>
</dbReference>
<evidence type="ECO:0000256" key="5">
    <source>
        <dbReference type="HAMAP-Rule" id="MF_00014"/>
    </source>
</evidence>
<dbReference type="PANTHER" id="PTHR33692">
    <property type="entry name" value="RIBOSOME MATURATION FACTOR RIMM"/>
    <property type="match status" value="1"/>
</dbReference>
<organism evidence="8 9">
    <name type="scientific">Legionella impletisoli</name>
    <dbReference type="NCBI Taxonomy" id="343510"/>
    <lineage>
        <taxon>Bacteria</taxon>
        <taxon>Pseudomonadati</taxon>
        <taxon>Pseudomonadota</taxon>
        <taxon>Gammaproteobacteria</taxon>
        <taxon>Legionellales</taxon>
        <taxon>Legionellaceae</taxon>
        <taxon>Legionella</taxon>
    </lineage>
</organism>
<dbReference type="GO" id="GO:0005737">
    <property type="term" value="C:cytoplasm"/>
    <property type="evidence" value="ECO:0007669"/>
    <property type="project" value="UniProtKB-SubCell"/>
</dbReference>
<accession>A0A917NCF8</accession>
<keyword evidence="2 5" id="KW-0690">Ribosome biogenesis</keyword>
<dbReference type="Proteomes" id="UP000630149">
    <property type="component" value="Unassembled WGS sequence"/>
</dbReference>
<dbReference type="PANTHER" id="PTHR33692:SF1">
    <property type="entry name" value="RIBOSOME MATURATION FACTOR RIMM"/>
    <property type="match status" value="1"/>
</dbReference>
<evidence type="ECO:0000259" key="6">
    <source>
        <dbReference type="Pfam" id="PF01782"/>
    </source>
</evidence>
<dbReference type="Pfam" id="PF01782">
    <property type="entry name" value="RimM"/>
    <property type="match status" value="1"/>
</dbReference>
<name>A0A917NCF8_9GAMM</name>
<feature type="domain" description="Ribosome maturation factor RimM PRC barrel" evidence="7">
    <location>
        <begin position="107"/>
        <end position="173"/>
    </location>
</feature>
<gene>
    <name evidence="5 8" type="primary">rimM</name>
    <name evidence="8" type="ORF">GCM10007966_10490</name>
</gene>
<comment type="function">
    <text evidence="5">An accessory protein needed during the final step in the assembly of 30S ribosomal subunit, possibly for assembly of the head region. Essential for efficient processing of 16S rRNA. May be needed both before and after RbfA during the maturation of 16S rRNA. It has affinity for free ribosomal 30S subunits but not for 70S ribosomes.</text>
</comment>
<dbReference type="InterPro" id="IPR002676">
    <property type="entry name" value="RimM_N"/>
</dbReference>
<comment type="subunit">
    <text evidence="5">Binds ribosomal protein uS19.</text>
</comment>
<feature type="domain" description="RimM N-terminal" evidence="6">
    <location>
        <begin position="15"/>
        <end position="95"/>
    </location>
</feature>